<organism evidence="1 2">
    <name type="scientific">Candidatus Eubacterium faecipullorum</name>
    <dbReference type="NCBI Taxonomy" id="2838571"/>
    <lineage>
        <taxon>Bacteria</taxon>
        <taxon>Bacillati</taxon>
        <taxon>Bacillota</taxon>
        <taxon>Clostridia</taxon>
        <taxon>Eubacteriales</taxon>
        <taxon>Eubacteriaceae</taxon>
        <taxon>Eubacterium</taxon>
    </lineage>
</organism>
<comment type="caution">
    <text evidence="1">The sequence shown here is derived from an EMBL/GenBank/DDBJ whole genome shotgun (WGS) entry which is preliminary data.</text>
</comment>
<evidence type="ECO:0000313" key="1">
    <source>
        <dbReference type="EMBL" id="HIW85063.1"/>
    </source>
</evidence>
<name>A0A9D1UF57_9FIRM</name>
<proteinExistence type="predicted"/>
<evidence type="ECO:0000313" key="2">
    <source>
        <dbReference type="Proteomes" id="UP000824205"/>
    </source>
</evidence>
<accession>A0A9D1UF57</accession>
<dbReference type="Pfam" id="PF04025">
    <property type="entry name" value="RemA-like"/>
    <property type="match status" value="1"/>
</dbReference>
<sequence>MYINIGEEFVLQTQDITGIFDMDKTTVNKATRDFLAKAQKENRVVLTSYDLPKSFIIAKDKIYISPLNTSTLLKRAGWEK</sequence>
<dbReference type="AlphaFoldDB" id="A0A9D1UF57"/>
<dbReference type="InterPro" id="IPR007169">
    <property type="entry name" value="RemA-like"/>
</dbReference>
<gene>
    <name evidence="1" type="ORF">IAA48_01060</name>
</gene>
<dbReference type="Proteomes" id="UP000824205">
    <property type="component" value="Unassembled WGS sequence"/>
</dbReference>
<dbReference type="NCBIfam" id="NF046065">
    <property type="entry name" value="MtxRegRemB"/>
    <property type="match status" value="1"/>
</dbReference>
<dbReference type="EMBL" id="DXGE01000006">
    <property type="protein sequence ID" value="HIW85063.1"/>
    <property type="molecule type" value="Genomic_DNA"/>
</dbReference>
<protein>
    <submittedName>
        <fullName evidence="1">DUF370 domain-containing protein</fullName>
    </submittedName>
</protein>
<reference evidence="1" key="2">
    <citation type="submission" date="2021-04" db="EMBL/GenBank/DDBJ databases">
        <authorList>
            <person name="Gilroy R."/>
        </authorList>
    </citation>
    <scope>NUCLEOTIDE SEQUENCE</scope>
    <source>
        <strain evidence="1">421</strain>
    </source>
</reference>
<reference evidence="1" key="1">
    <citation type="journal article" date="2021" name="PeerJ">
        <title>Extensive microbial diversity within the chicken gut microbiome revealed by metagenomics and culture.</title>
        <authorList>
            <person name="Gilroy R."/>
            <person name="Ravi A."/>
            <person name="Getino M."/>
            <person name="Pursley I."/>
            <person name="Horton D.L."/>
            <person name="Alikhan N.F."/>
            <person name="Baker D."/>
            <person name="Gharbi K."/>
            <person name="Hall N."/>
            <person name="Watson M."/>
            <person name="Adriaenssens E.M."/>
            <person name="Foster-Nyarko E."/>
            <person name="Jarju S."/>
            <person name="Secka A."/>
            <person name="Antonio M."/>
            <person name="Oren A."/>
            <person name="Chaudhuri R.R."/>
            <person name="La Ragione R."/>
            <person name="Hildebrand F."/>
            <person name="Pallen M.J."/>
        </authorList>
    </citation>
    <scope>NUCLEOTIDE SEQUENCE</scope>
    <source>
        <strain evidence="1">421</strain>
    </source>
</reference>